<dbReference type="SUPFAM" id="SSF48008">
    <property type="entry name" value="GntR ligand-binding domain-like"/>
    <property type="match status" value="1"/>
</dbReference>
<proteinExistence type="predicted"/>
<evidence type="ECO:0000259" key="4">
    <source>
        <dbReference type="PROSITE" id="PS50949"/>
    </source>
</evidence>
<keyword evidence="6" id="KW-1185">Reference proteome</keyword>
<dbReference type="Pfam" id="PF07729">
    <property type="entry name" value="FCD"/>
    <property type="match status" value="1"/>
</dbReference>
<keyword evidence="2" id="KW-0238">DNA-binding</keyword>
<dbReference type="PANTHER" id="PTHR43537:SF24">
    <property type="entry name" value="GLUCONATE OPERON TRANSCRIPTIONAL REPRESSOR"/>
    <property type="match status" value="1"/>
</dbReference>
<comment type="caution">
    <text evidence="5">The sequence shown here is derived from an EMBL/GenBank/DDBJ whole genome shotgun (WGS) entry which is preliminary data.</text>
</comment>
<dbReference type="InterPro" id="IPR011711">
    <property type="entry name" value="GntR_C"/>
</dbReference>
<dbReference type="InterPro" id="IPR008920">
    <property type="entry name" value="TF_FadR/GntR_C"/>
</dbReference>
<reference evidence="5 6" key="1">
    <citation type="journal article" date="2019" name="bioRxiv">
        <title>Bacteria contribute to plant secondary compound degradation in a generalist herbivore system.</title>
        <authorList>
            <person name="Francoeur C.B."/>
            <person name="Khadempour L."/>
            <person name="Moreira-Soto R.D."/>
            <person name="Gotting K."/>
            <person name="Book A.J."/>
            <person name="Pinto-Tomas A.A."/>
            <person name="Keefover-Ring K."/>
            <person name="Currie C.R."/>
        </authorList>
    </citation>
    <scope>NUCLEOTIDE SEQUENCE [LARGE SCALE GENOMIC DNA]</scope>
    <source>
        <strain evidence="5">Al-1710</strain>
    </source>
</reference>
<dbReference type="InterPro" id="IPR036390">
    <property type="entry name" value="WH_DNA-bd_sf"/>
</dbReference>
<dbReference type="Proteomes" id="UP001515780">
    <property type="component" value="Unassembled WGS sequence"/>
</dbReference>
<sequence>MPHMLQHESISHKVYDLLKQEIISNQLEPGARLVVSPLSKKYGVSSIPVREALFRLAAEKLILLEHNKGFRVAEKPDPQDIVQWQQARLLIEPAIADMVLQNITDKEIASLRDLNVAMRSHQYGPHYEQYSYFINLNAEFHRQIVVATRNQLIIEMYGTLNYGPQVGRFHEERGVPDLQLLCDEHDEIIASIEQKDAALYQKKSADHIIMGFDRQITYSTSSKGS</sequence>
<organism evidence="5 6">
    <name type="scientific">Candidatus Pantoea communis</name>
    <dbReference type="NCBI Taxonomy" id="2608354"/>
    <lineage>
        <taxon>Bacteria</taxon>
        <taxon>Pseudomonadati</taxon>
        <taxon>Pseudomonadota</taxon>
        <taxon>Gammaproteobacteria</taxon>
        <taxon>Enterobacterales</taxon>
        <taxon>Erwiniaceae</taxon>
        <taxon>Pantoea</taxon>
    </lineage>
</organism>
<dbReference type="SUPFAM" id="SSF46785">
    <property type="entry name" value="Winged helix' DNA-binding domain"/>
    <property type="match status" value="1"/>
</dbReference>
<dbReference type="EMBL" id="VWXC01000007">
    <property type="protein sequence ID" value="NIG19333.1"/>
    <property type="molecule type" value="Genomic_DNA"/>
</dbReference>
<keyword evidence="3" id="KW-0804">Transcription</keyword>
<dbReference type="SMART" id="SM00895">
    <property type="entry name" value="FCD"/>
    <property type="match status" value="1"/>
</dbReference>
<name>A0ABX0RQE2_9GAMM</name>
<gene>
    <name evidence="5" type="ORF">F3J37_11690</name>
</gene>
<accession>A0ABX0RQE2</accession>
<evidence type="ECO:0000313" key="5">
    <source>
        <dbReference type="EMBL" id="NIG19333.1"/>
    </source>
</evidence>
<dbReference type="InterPro" id="IPR000524">
    <property type="entry name" value="Tscrpt_reg_HTH_GntR"/>
</dbReference>
<dbReference type="InterPro" id="IPR036388">
    <property type="entry name" value="WH-like_DNA-bd_sf"/>
</dbReference>
<dbReference type="Pfam" id="PF00392">
    <property type="entry name" value="GntR"/>
    <property type="match status" value="1"/>
</dbReference>
<dbReference type="SMART" id="SM00345">
    <property type="entry name" value="HTH_GNTR"/>
    <property type="match status" value="1"/>
</dbReference>
<evidence type="ECO:0000313" key="6">
    <source>
        <dbReference type="Proteomes" id="UP001515780"/>
    </source>
</evidence>
<dbReference type="Gene3D" id="1.20.120.530">
    <property type="entry name" value="GntR ligand-binding domain-like"/>
    <property type="match status" value="1"/>
</dbReference>
<evidence type="ECO:0000256" key="1">
    <source>
        <dbReference type="ARBA" id="ARBA00023015"/>
    </source>
</evidence>
<dbReference type="Gene3D" id="1.10.10.10">
    <property type="entry name" value="Winged helix-like DNA-binding domain superfamily/Winged helix DNA-binding domain"/>
    <property type="match status" value="1"/>
</dbReference>
<evidence type="ECO:0000256" key="2">
    <source>
        <dbReference type="ARBA" id="ARBA00023125"/>
    </source>
</evidence>
<feature type="domain" description="HTH gntR-type" evidence="4">
    <location>
        <begin position="8"/>
        <end position="75"/>
    </location>
</feature>
<protein>
    <submittedName>
        <fullName evidence="5">GntR family transcriptional regulator</fullName>
    </submittedName>
</protein>
<keyword evidence="1" id="KW-0805">Transcription regulation</keyword>
<dbReference type="CDD" id="cd07377">
    <property type="entry name" value="WHTH_GntR"/>
    <property type="match status" value="1"/>
</dbReference>
<dbReference type="PROSITE" id="PS50949">
    <property type="entry name" value="HTH_GNTR"/>
    <property type="match status" value="1"/>
</dbReference>
<evidence type="ECO:0000256" key="3">
    <source>
        <dbReference type="ARBA" id="ARBA00023163"/>
    </source>
</evidence>
<dbReference type="PANTHER" id="PTHR43537">
    <property type="entry name" value="TRANSCRIPTIONAL REGULATOR, GNTR FAMILY"/>
    <property type="match status" value="1"/>
</dbReference>